<organism evidence="1 2">
    <name type="scientific">Actinoplanes friuliensis DSM 7358</name>
    <dbReference type="NCBI Taxonomy" id="1246995"/>
    <lineage>
        <taxon>Bacteria</taxon>
        <taxon>Bacillati</taxon>
        <taxon>Actinomycetota</taxon>
        <taxon>Actinomycetes</taxon>
        <taxon>Micromonosporales</taxon>
        <taxon>Micromonosporaceae</taxon>
        <taxon>Actinoplanes</taxon>
    </lineage>
</organism>
<dbReference type="EMBL" id="CP006272">
    <property type="protein sequence ID" value="AGZ40575.1"/>
    <property type="molecule type" value="Genomic_DNA"/>
</dbReference>
<dbReference type="Proteomes" id="UP000017746">
    <property type="component" value="Chromosome"/>
</dbReference>
<dbReference type="KEGG" id="afs:AFR_11430"/>
<gene>
    <name evidence="1" type="ORF">AFR_11430</name>
</gene>
<name>U5VY02_9ACTN</name>
<evidence type="ECO:0000313" key="2">
    <source>
        <dbReference type="Proteomes" id="UP000017746"/>
    </source>
</evidence>
<keyword evidence="2" id="KW-1185">Reference proteome</keyword>
<dbReference type="AlphaFoldDB" id="U5VY02"/>
<protein>
    <submittedName>
        <fullName evidence="1">Uncharacterized protein</fullName>
    </submittedName>
</protein>
<reference evidence="1 2" key="1">
    <citation type="journal article" date="2014" name="J. Biotechnol.">
        <title>Complete genome sequence of the actinobacterium Actinoplanes friuliensis HAG 010964, producer of the lipopeptide antibiotic friulimycin.</title>
        <authorList>
            <person name="Ruckert C."/>
            <person name="Szczepanowski R."/>
            <person name="Albersmeier A."/>
            <person name="Goesmann A."/>
            <person name="Fischer N."/>
            <person name="Steinkamper A."/>
            <person name="Puhler A."/>
            <person name="Biener R."/>
            <person name="Schwartz D."/>
            <person name="Kalinowski J."/>
        </authorList>
    </citation>
    <scope>NUCLEOTIDE SEQUENCE [LARGE SCALE GENOMIC DNA]</scope>
    <source>
        <strain evidence="1 2">DSM 7358</strain>
    </source>
</reference>
<proteinExistence type="predicted"/>
<evidence type="ECO:0000313" key="1">
    <source>
        <dbReference type="EMBL" id="AGZ40575.1"/>
    </source>
</evidence>
<dbReference type="HOGENOM" id="CLU_1830812_0_0_11"/>
<dbReference type="PATRIC" id="fig|1246995.3.peg.2330"/>
<accession>U5VY02</accession>
<sequence length="140" mass="15543">MDWEGCVWPEGEKADRRRILAALRAVVEPDPKDWSDPQTMVQVAVGNPHRGSLYPAAVPMTDLLLLIAREYPGRPRAVALDVLEDWWGLFEVEPKSEAGVIPAIVERITAARPFLESIPDAGDLLEEMTRDWTGEAPPSS</sequence>
<dbReference type="STRING" id="1246995.AFR_11430"/>